<dbReference type="Gene3D" id="3.40.960.10">
    <property type="entry name" value="VSR Endonuclease"/>
    <property type="match status" value="1"/>
</dbReference>
<keyword evidence="2" id="KW-1185">Reference proteome</keyword>
<gene>
    <name evidence="1" type="ORF">EV137_3847</name>
</gene>
<evidence type="ECO:0000313" key="1">
    <source>
        <dbReference type="EMBL" id="TDW90042.1"/>
    </source>
</evidence>
<dbReference type="Proteomes" id="UP000295060">
    <property type="component" value="Unassembled WGS sequence"/>
</dbReference>
<sequence length="314" mass="34836">MGPEPIATTRWGLWTTDAVEWGNRDNDGVLFTAADAKALGISRGVLRGTQYRRVLGSVYVDGTVAVTPRLQAEAALLLTPEAVVSHQTALSLWTANDRAGDVVHVTVQRDPRLSLPRISGLRVHEVQHLDRTLRDGLPLTPPERTFLDLAPYCDLTKLVAAGDSLVRRTDVEPLHLVETVAAAIGVRSVRLARRAAARVRAGVDSPMESLLRLLLVDGGLPEPRIGYVISDAAGGWLAEPDLSYPEVSLAIEYDGRHHLTDARQWRQDIRRRENLEREGWLVRVFTAYDLLQIPHTVVARISEDLRIRHRHLAA</sequence>
<evidence type="ECO:0000313" key="2">
    <source>
        <dbReference type="Proteomes" id="UP000295060"/>
    </source>
</evidence>
<dbReference type="SUPFAM" id="SSF52980">
    <property type="entry name" value="Restriction endonuclease-like"/>
    <property type="match status" value="1"/>
</dbReference>
<dbReference type="EMBL" id="SODU01000002">
    <property type="protein sequence ID" value="TDW90042.1"/>
    <property type="molecule type" value="Genomic_DNA"/>
</dbReference>
<organism evidence="1 2">
    <name type="scientific">Kribbella pratensis</name>
    <dbReference type="NCBI Taxonomy" id="2512112"/>
    <lineage>
        <taxon>Bacteria</taxon>
        <taxon>Bacillati</taxon>
        <taxon>Actinomycetota</taxon>
        <taxon>Actinomycetes</taxon>
        <taxon>Propionibacteriales</taxon>
        <taxon>Kribbellaceae</taxon>
        <taxon>Kribbella</taxon>
    </lineage>
</organism>
<comment type="caution">
    <text evidence="1">The sequence shown here is derived from an EMBL/GenBank/DDBJ whole genome shotgun (WGS) entry which is preliminary data.</text>
</comment>
<reference evidence="1 2" key="1">
    <citation type="submission" date="2019-03" db="EMBL/GenBank/DDBJ databases">
        <title>Genomic Encyclopedia of Type Strains, Phase III (KMG-III): the genomes of soil and plant-associated and newly described type strains.</title>
        <authorList>
            <person name="Whitman W."/>
        </authorList>
    </citation>
    <scope>NUCLEOTIDE SEQUENCE [LARGE SCALE GENOMIC DNA]</scope>
    <source>
        <strain evidence="1 2">VKMAc-2574</strain>
    </source>
</reference>
<accession>A0ABY2FFS0</accession>
<name>A0ABY2FFS0_9ACTN</name>
<proteinExistence type="predicted"/>
<protein>
    <recommendedName>
        <fullName evidence="3">DUF559 domain-containing protein</fullName>
    </recommendedName>
</protein>
<dbReference type="InterPro" id="IPR011335">
    <property type="entry name" value="Restrct_endonuc-II-like"/>
</dbReference>
<evidence type="ECO:0008006" key="3">
    <source>
        <dbReference type="Google" id="ProtNLM"/>
    </source>
</evidence>